<dbReference type="Pfam" id="PF13472">
    <property type="entry name" value="Lipase_GDSL_2"/>
    <property type="match status" value="1"/>
</dbReference>
<feature type="domain" description="SGNH hydrolase-type esterase" evidence="1">
    <location>
        <begin position="67"/>
        <end position="244"/>
    </location>
</feature>
<accession>A0ABU3WR42</accession>
<reference evidence="2 3" key="1">
    <citation type="submission" date="2019-10" db="EMBL/GenBank/DDBJ databases">
        <title>Draft Genome Assembly of Rhodococcus zopfii DSM44189.</title>
        <authorList>
            <person name="Sutton J.M."/>
            <person name="Akob D.M."/>
            <person name="Bushman T.J."/>
        </authorList>
    </citation>
    <scope>NUCLEOTIDE SEQUENCE [LARGE SCALE GENOMIC DNA]</scope>
    <source>
        <strain evidence="2 3">DSM 44189</strain>
    </source>
</reference>
<proteinExistence type="predicted"/>
<evidence type="ECO:0000313" key="3">
    <source>
        <dbReference type="Proteomes" id="UP001275440"/>
    </source>
</evidence>
<evidence type="ECO:0000313" key="2">
    <source>
        <dbReference type="EMBL" id="MDV2476475.1"/>
    </source>
</evidence>
<dbReference type="CDD" id="cd00229">
    <property type="entry name" value="SGNH_hydrolase"/>
    <property type="match status" value="1"/>
</dbReference>
<dbReference type="GO" id="GO:0016787">
    <property type="term" value="F:hydrolase activity"/>
    <property type="evidence" value="ECO:0007669"/>
    <property type="project" value="UniProtKB-KW"/>
</dbReference>
<keyword evidence="2" id="KW-0378">Hydrolase</keyword>
<organism evidence="2 3">
    <name type="scientific">Rhodococcus zopfii</name>
    <dbReference type="NCBI Taxonomy" id="43772"/>
    <lineage>
        <taxon>Bacteria</taxon>
        <taxon>Bacillati</taxon>
        <taxon>Actinomycetota</taxon>
        <taxon>Actinomycetes</taxon>
        <taxon>Mycobacteriales</taxon>
        <taxon>Nocardiaceae</taxon>
        <taxon>Rhodococcus</taxon>
    </lineage>
</organism>
<protein>
    <submittedName>
        <fullName evidence="2">SGNH/GDSL hydrolase family protein</fullName>
    </submittedName>
</protein>
<dbReference type="SUPFAM" id="SSF52266">
    <property type="entry name" value="SGNH hydrolase"/>
    <property type="match status" value="1"/>
</dbReference>
<sequence>MTRVRLRALAAARLTRWDLAILVCAAAIAIAVVTVAGSAGTDAATASAPADVARQQVAEDDRPSALFIGDSYTAGNGLAEMSYACTTAVRMGWLCNLSAVTGTGYISGGPANRFVVDEYTGPSTSFTERIPRLATVHDPDVVVLDGGRNDRFPPPGDVYREMVATIEDVRRTWPEARVVFVRPRLLTDPADDLGFDDEFIARLAAEPAAQGVLFVDPLASLTGGDTSGLLTEDHTHPNAHGSQAIGTALTEALEPLGQPAPS</sequence>
<name>A0ABU3WR42_9NOCA</name>
<dbReference type="RefSeq" id="WP_072812189.1">
    <property type="nucleotide sequence ID" value="NZ_JAHWLX010000014.1"/>
</dbReference>
<keyword evidence="3" id="KW-1185">Reference proteome</keyword>
<dbReference type="Proteomes" id="UP001275440">
    <property type="component" value="Unassembled WGS sequence"/>
</dbReference>
<dbReference type="Gene3D" id="3.40.50.1110">
    <property type="entry name" value="SGNH hydrolase"/>
    <property type="match status" value="1"/>
</dbReference>
<comment type="caution">
    <text evidence="2">The sequence shown here is derived from an EMBL/GenBank/DDBJ whole genome shotgun (WGS) entry which is preliminary data.</text>
</comment>
<dbReference type="InterPro" id="IPR036514">
    <property type="entry name" value="SGNH_hydro_sf"/>
</dbReference>
<dbReference type="InterPro" id="IPR013830">
    <property type="entry name" value="SGNH_hydro"/>
</dbReference>
<dbReference type="EMBL" id="WBMO01000001">
    <property type="protein sequence ID" value="MDV2476475.1"/>
    <property type="molecule type" value="Genomic_DNA"/>
</dbReference>
<evidence type="ECO:0000259" key="1">
    <source>
        <dbReference type="Pfam" id="PF13472"/>
    </source>
</evidence>
<gene>
    <name evidence="2" type="ORF">F8M49_16150</name>
</gene>